<dbReference type="EMBL" id="CAEZSE010000173">
    <property type="protein sequence ID" value="CAB4541646.1"/>
    <property type="molecule type" value="Genomic_DNA"/>
</dbReference>
<dbReference type="SUPFAM" id="SSF51197">
    <property type="entry name" value="Clavaminate synthase-like"/>
    <property type="match status" value="1"/>
</dbReference>
<dbReference type="EMBL" id="CAFBOV010000079">
    <property type="protein sequence ID" value="CAB4995781.1"/>
    <property type="molecule type" value="Genomic_DNA"/>
</dbReference>
<name>A0A6J6BRQ3_9ZZZZ</name>
<sequence>MIFTSDEDLAIANEYSNLGYIIRPNADKEAFKWIQKSAASVAAGALNIEPPTDNEKFLNEIHNLVEPSKLNDFRLKVIQGLNALPEFRLMYFRLAKPYLEAIVGNELAMQQRINLSIQMPNDTSSLLPVHADTWSGDSPFEVVVWLPLVDCFGTKAMYLLPPTQSAKFSDEFSKRGGSSSESIFDSIKTEVEWLEVKSGQVLVFDQSLPHGNRLNEETETRWSMNCRFKGVFTPYGDKKPGEFFEPITLRPASRRGMSYELPKIS</sequence>
<dbReference type="NCBIfam" id="TIGR04324">
    <property type="entry name" value="SpoChoClust_2"/>
    <property type="match status" value="1"/>
</dbReference>
<gene>
    <name evidence="1" type="ORF">UFOPK1353_00962</name>
    <name evidence="2" type="ORF">UFOPK4020_00525</name>
    <name evidence="3" type="ORF">UFOPK4345_01190</name>
</gene>
<organism evidence="1">
    <name type="scientific">freshwater metagenome</name>
    <dbReference type="NCBI Taxonomy" id="449393"/>
    <lineage>
        <taxon>unclassified sequences</taxon>
        <taxon>metagenomes</taxon>
        <taxon>ecological metagenomes</taxon>
    </lineage>
</organism>
<dbReference type="AlphaFoldDB" id="A0A6J6BRQ3"/>
<evidence type="ECO:0000313" key="3">
    <source>
        <dbReference type="EMBL" id="CAB5067321.1"/>
    </source>
</evidence>
<dbReference type="Gene3D" id="2.60.120.620">
    <property type="entry name" value="q2cbj1_9rhob like domain"/>
    <property type="match status" value="1"/>
</dbReference>
<reference evidence="1" key="1">
    <citation type="submission" date="2020-05" db="EMBL/GenBank/DDBJ databases">
        <authorList>
            <person name="Chiriac C."/>
            <person name="Salcher M."/>
            <person name="Ghai R."/>
            <person name="Kavagutti S V."/>
        </authorList>
    </citation>
    <scope>NUCLEOTIDE SEQUENCE</scope>
</reference>
<dbReference type="InterPro" id="IPR027611">
    <property type="entry name" value="SpoChClust_oxygenase"/>
</dbReference>
<evidence type="ECO:0000313" key="1">
    <source>
        <dbReference type="EMBL" id="CAB4541646.1"/>
    </source>
</evidence>
<evidence type="ECO:0000313" key="2">
    <source>
        <dbReference type="EMBL" id="CAB4995781.1"/>
    </source>
</evidence>
<accession>A0A6J6BRQ3</accession>
<proteinExistence type="predicted"/>
<protein>
    <submittedName>
        <fullName evidence="1">Unannotated protein</fullName>
    </submittedName>
</protein>
<dbReference type="EMBL" id="CAFBQV010000218">
    <property type="protein sequence ID" value="CAB5067321.1"/>
    <property type="molecule type" value="Genomic_DNA"/>
</dbReference>